<dbReference type="InterPro" id="IPR035709">
    <property type="entry name" value="YoaB-like"/>
</dbReference>
<name>A0ABV2I5Y1_9HYPH</name>
<dbReference type="InterPro" id="IPR035959">
    <property type="entry name" value="RutC-like_sf"/>
</dbReference>
<dbReference type="PANTHER" id="PTHR47328:SF1">
    <property type="entry name" value="RUTC FAMILY PROTEIN YOAB"/>
    <property type="match status" value="1"/>
</dbReference>
<dbReference type="InterPro" id="IPR006175">
    <property type="entry name" value="YjgF/YER057c/UK114"/>
</dbReference>
<accession>A0ABV2I5Y1</accession>
<organism evidence="1 2">
    <name type="scientific">Martelella mangrovi</name>
    <dbReference type="NCBI Taxonomy" id="1397477"/>
    <lineage>
        <taxon>Bacteria</taxon>
        <taxon>Pseudomonadati</taxon>
        <taxon>Pseudomonadota</taxon>
        <taxon>Alphaproteobacteria</taxon>
        <taxon>Hyphomicrobiales</taxon>
        <taxon>Aurantimonadaceae</taxon>
        <taxon>Martelella</taxon>
    </lineage>
</organism>
<dbReference type="SUPFAM" id="SSF55298">
    <property type="entry name" value="YjgF-like"/>
    <property type="match status" value="1"/>
</dbReference>
<comment type="caution">
    <text evidence="1">The sequence shown here is derived from an EMBL/GenBank/DDBJ whole genome shotgun (WGS) entry which is preliminary data.</text>
</comment>
<dbReference type="Pfam" id="PF01042">
    <property type="entry name" value="Ribonuc_L-PSP"/>
    <property type="match status" value="1"/>
</dbReference>
<evidence type="ECO:0000313" key="1">
    <source>
        <dbReference type="EMBL" id="MET3598320.1"/>
    </source>
</evidence>
<dbReference type="CDD" id="cd06150">
    <property type="entry name" value="YjgF_YER057c_UK114_like_2"/>
    <property type="match status" value="1"/>
</dbReference>
<reference evidence="1 2" key="1">
    <citation type="submission" date="2024-06" db="EMBL/GenBank/DDBJ databases">
        <title>Genomic Encyclopedia of Type Strains, Phase IV (KMG-IV): sequencing the most valuable type-strain genomes for metagenomic binning, comparative biology and taxonomic classification.</title>
        <authorList>
            <person name="Goeker M."/>
        </authorList>
    </citation>
    <scope>NUCLEOTIDE SEQUENCE [LARGE SCALE GENOMIC DNA]</scope>
    <source>
        <strain evidence="1 2">DSM 28102</strain>
    </source>
</reference>
<protein>
    <submittedName>
        <fullName evidence="1">Enamine deaminase RidA (YjgF/YER057c/UK114 family)</fullName>
    </submittedName>
</protein>
<dbReference type="PANTHER" id="PTHR47328">
    <property type="match status" value="1"/>
</dbReference>
<dbReference type="Proteomes" id="UP001549164">
    <property type="component" value="Unassembled WGS sequence"/>
</dbReference>
<gene>
    <name evidence="1" type="ORF">ABID12_000241</name>
</gene>
<proteinExistence type="predicted"/>
<keyword evidence="2" id="KW-1185">Reference proteome</keyword>
<sequence length="114" mass="12227">MTITRIAPGPRMSQAVVHNGTIHLAGQVGAGADVSEQSRNALAEVERLLAQAGSDKSRILSATIWLADMDDFDALNAVWDAWIDPQNPPARACGEARLATPEYRIEFMIVAAIA</sequence>
<evidence type="ECO:0000313" key="2">
    <source>
        <dbReference type="Proteomes" id="UP001549164"/>
    </source>
</evidence>
<dbReference type="RefSeq" id="WP_354432769.1">
    <property type="nucleotide sequence ID" value="NZ_JBEPLY010000001.1"/>
</dbReference>
<dbReference type="EMBL" id="JBEPLY010000001">
    <property type="protein sequence ID" value="MET3598320.1"/>
    <property type="molecule type" value="Genomic_DNA"/>
</dbReference>
<dbReference type="Gene3D" id="3.30.1330.40">
    <property type="entry name" value="RutC-like"/>
    <property type="match status" value="1"/>
</dbReference>